<gene>
    <name evidence="7" type="primary">murI</name>
    <name evidence="8" type="ORF">ATN00_13090</name>
</gene>
<evidence type="ECO:0000256" key="7">
    <source>
        <dbReference type="HAMAP-Rule" id="MF_00258"/>
    </source>
</evidence>
<dbReference type="Proteomes" id="UP000056968">
    <property type="component" value="Chromosome"/>
</dbReference>
<dbReference type="PROSITE" id="PS00924">
    <property type="entry name" value="ASP_GLU_RACEMASE_2"/>
    <property type="match status" value="1"/>
</dbReference>
<feature type="binding site" evidence="7">
    <location>
        <begin position="45"/>
        <end position="46"/>
    </location>
    <ligand>
        <name>substrate</name>
    </ligand>
</feature>
<comment type="catalytic activity">
    <reaction evidence="1 7">
        <text>L-glutamate = D-glutamate</text>
        <dbReference type="Rhea" id="RHEA:12813"/>
        <dbReference type="ChEBI" id="CHEBI:29985"/>
        <dbReference type="ChEBI" id="CHEBI:29986"/>
        <dbReference type="EC" id="5.1.1.3"/>
    </reaction>
</comment>
<name>A0A0S3F0B3_9SPHN</name>
<dbReference type="GO" id="GO:0008360">
    <property type="term" value="P:regulation of cell shape"/>
    <property type="evidence" value="ECO:0007669"/>
    <property type="project" value="UniProtKB-KW"/>
</dbReference>
<dbReference type="NCBIfam" id="TIGR00067">
    <property type="entry name" value="glut_race"/>
    <property type="match status" value="1"/>
</dbReference>
<comment type="similarity">
    <text evidence="7">Belongs to the aspartate/glutamate racemases family.</text>
</comment>
<feature type="binding site" evidence="7">
    <location>
        <begin position="13"/>
        <end position="14"/>
    </location>
    <ligand>
        <name>substrate</name>
    </ligand>
</feature>
<protein>
    <recommendedName>
        <fullName evidence="2 7">Glutamate racemase</fullName>
        <ecNumber evidence="2 7">5.1.1.3</ecNumber>
    </recommendedName>
</protein>
<evidence type="ECO:0000256" key="2">
    <source>
        <dbReference type="ARBA" id="ARBA00013090"/>
    </source>
</evidence>
<keyword evidence="3 7" id="KW-0133">Cell shape</keyword>
<dbReference type="InterPro" id="IPR033134">
    <property type="entry name" value="Asp/Glu_racemase_AS_2"/>
</dbReference>
<dbReference type="Gene3D" id="3.40.50.1860">
    <property type="match status" value="2"/>
</dbReference>
<dbReference type="GO" id="GO:0008881">
    <property type="term" value="F:glutamate racemase activity"/>
    <property type="evidence" value="ECO:0007669"/>
    <property type="project" value="UniProtKB-UniRule"/>
</dbReference>
<feature type="binding site" evidence="7">
    <location>
        <begin position="78"/>
        <end position="79"/>
    </location>
    <ligand>
        <name>substrate</name>
    </ligand>
</feature>
<evidence type="ECO:0000256" key="5">
    <source>
        <dbReference type="ARBA" id="ARBA00023235"/>
    </source>
</evidence>
<proteinExistence type="inferred from homology"/>
<dbReference type="InterPro" id="IPR018187">
    <property type="entry name" value="Asp/Glu_racemase_AS_1"/>
</dbReference>
<dbReference type="PROSITE" id="PS00923">
    <property type="entry name" value="ASP_GLU_RACEMASE_1"/>
    <property type="match status" value="1"/>
</dbReference>
<dbReference type="RefSeq" id="WP_062065342.1">
    <property type="nucleotide sequence ID" value="NZ_CP013264.1"/>
</dbReference>
<feature type="active site" description="Proton donor/acceptor" evidence="7">
    <location>
        <position position="77"/>
    </location>
</feature>
<keyword evidence="5 7" id="KW-0413">Isomerase</keyword>
<dbReference type="InterPro" id="IPR004391">
    <property type="entry name" value="Glu_race"/>
</dbReference>
<dbReference type="KEGG" id="sbd:ATN00_13090"/>
<keyword evidence="9" id="KW-1185">Reference proteome</keyword>
<accession>A0A0S3F0B3</accession>
<evidence type="ECO:0000256" key="3">
    <source>
        <dbReference type="ARBA" id="ARBA00022960"/>
    </source>
</evidence>
<dbReference type="InterPro" id="IPR015942">
    <property type="entry name" value="Asp/Glu/hydantoin_racemase"/>
</dbReference>
<dbReference type="GO" id="GO:0009252">
    <property type="term" value="P:peptidoglycan biosynthetic process"/>
    <property type="evidence" value="ECO:0007669"/>
    <property type="project" value="UniProtKB-UniRule"/>
</dbReference>
<dbReference type="PANTHER" id="PTHR21198:SF2">
    <property type="entry name" value="GLUTAMATE RACEMASE"/>
    <property type="match status" value="1"/>
</dbReference>
<dbReference type="OrthoDB" id="9801055at2"/>
<dbReference type="EMBL" id="CP013264">
    <property type="protein sequence ID" value="ALR21090.1"/>
    <property type="molecule type" value="Genomic_DNA"/>
</dbReference>
<dbReference type="STRING" id="1332080.ATN00_13090"/>
<dbReference type="GO" id="GO:0071555">
    <property type="term" value="P:cell wall organization"/>
    <property type="evidence" value="ECO:0007669"/>
    <property type="project" value="UniProtKB-KW"/>
</dbReference>
<dbReference type="AlphaFoldDB" id="A0A0S3F0B3"/>
<evidence type="ECO:0000256" key="6">
    <source>
        <dbReference type="ARBA" id="ARBA00023316"/>
    </source>
</evidence>
<feature type="binding site" evidence="7">
    <location>
        <begin position="192"/>
        <end position="193"/>
    </location>
    <ligand>
        <name>substrate</name>
    </ligand>
</feature>
<dbReference type="EC" id="5.1.1.3" evidence="2 7"/>
<keyword evidence="6 7" id="KW-0961">Cell wall biogenesis/degradation</keyword>
<dbReference type="HAMAP" id="MF_00258">
    <property type="entry name" value="Glu_racemase"/>
    <property type="match status" value="1"/>
</dbReference>
<dbReference type="PANTHER" id="PTHR21198">
    <property type="entry name" value="GLUTAMATE RACEMASE"/>
    <property type="match status" value="1"/>
</dbReference>
<dbReference type="UniPathway" id="UPA00219"/>
<organism evidence="8 9">
    <name type="scientific">Sphingobium baderi</name>
    <dbReference type="NCBI Taxonomy" id="1332080"/>
    <lineage>
        <taxon>Bacteria</taxon>
        <taxon>Pseudomonadati</taxon>
        <taxon>Pseudomonadota</taxon>
        <taxon>Alphaproteobacteria</taxon>
        <taxon>Sphingomonadales</taxon>
        <taxon>Sphingomonadaceae</taxon>
        <taxon>Sphingobium</taxon>
    </lineage>
</organism>
<reference evidence="8 9" key="1">
    <citation type="submission" date="2015-11" db="EMBL/GenBank/DDBJ databases">
        <title>A Two-component Flavoprotein Monooxygenase System MeaXY Responsible for para-Hydroxylation of 2-Methyl-6-ethylaniline and 2,6-Diethylaniline in Sphingobium baderi DE-13.</title>
        <authorList>
            <person name="Cheng M."/>
            <person name="Meng Q."/>
            <person name="Yang Y."/>
            <person name="Chu C."/>
            <person name="Yan X."/>
            <person name="He J."/>
            <person name="Li S."/>
        </authorList>
    </citation>
    <scope>NUCLEOTIDE SEQUENCE [LARGE SCALE GENOMIC DNA]</scope>
    <source>
        <strain evidence="8 9">DE-13</strain>
    </source>
</reference>
<evidence type="ECO:0000256" key="4">
    <source>
        <dbReference type="ARBA" id="ARBA00022984"/>
    </source>
</evidence>
<dbReference type="SUPFAM" id="SSF53681">
    <property type="entry name" value="Aspartate/glutamate racemase"/>
    <property type="match status" value="2"/>
</dbReference>
<sequence>MKVASTAPLLFFDSGVGGLSILGPARELLPTAPVIYAADSAGFPYGTKSEAEIAARVPALLGRLVERYRPRLAVIACNTASTIALSAVRAALDIQVVGTVPAIKPAALLSRSRVFGVLGTDATVRQPYVDRLAAEHGSDCLVLRHGSAALVQLAEAKLRGEPLDPTIARDALSGLLDQPGGDRMDVVVLACTHFPLVEAELAVAAPRPLLFVHGGEGIARRIAYLTQEQPWPAAPSPGTAVFTQVDGDVHALQDALRQYGLERIDAL</sequence>
<comment type="pathway">
    <text evidence="7">Cell wall biogenesis; peptidoglycan biosynthesis.</text>
</comment>
<comment type="function">
    <text evidence="7">Provides the (R)-glutamate required for cell wall biosynthesis.</text>
</comment>
<evidence type="ECO:0000313" key="8">
    <source>
        <dbReference type="EMBL" id="ALR21090.1"/>
    </source>
</evidence>
<dbReference type="InterPro" id="IPR001920">
    <property type="entry name" value="Asp/Glu_race"/>
</dbReference>
<feature type="active site" description="Proton donor/acceptor" evidence="7">
    <location>
        <position position="191"/>
    </location>
</feature>
<keyword evidence="4 7" id="KW-0573">Peptidoglycan synthesis</keyword>
<evidence type="ECO:0000256" key="1">
    <source>
        <dbReference type="ARBA" id="ARBA00001602"/>
    </source>
</evidence>
<evidence type="ECO:0000313" key="9">
    <source>
        <dbReference type="Proteomes" id="UP000056968"/>
    </source>
</evidence>
<dbReference type="Pfam" id="PF01177">
    <property type="entry name" value="Asp_Glu_race"/>
    <property type="match status" value="1"/>
</dbReference>